<comment type="caution">
    <text evidence="23">The sequence shown here is derived from an EMBL/GenBank/DDBJ whole genome shotgun (WGS) entry which is preliminary data.</text>
</comment>
<name>A0A834EKY7_9CHIR</name>
<feature type="chain" id="PRO_5032820018" evidence="10">
    <location>
        <begin position="28"/>
        <end position="1966"/>
    </location>
</feature>
<dbReference type="Pfam" id="PF02368">
    <property type="entry name" value="Big_2"/>
    <property type="match status" value="1"/>
</dbReference>
<protein>
    <submittedName>
        <fullName evidence="23">Nucleoporin 210</fullName>
    </submittedName>
</protein>
<evidence type="ECO:0000256" key="6">
    <source>
        <dbReference type="ARBA" id="ARBA00023136"/>
    </source>
</evidence>
<dbReference type="InterPro" id="IPR056897">
    <property type="entry name" value="Ig_NUP210_4th"/>
</dbReference>
<comment type="similarity">
    <text evidence="2">Belongs to the NUP210 family.</text>
</comment>
<evidence type="ECO:0000259" key="12">
    <source>
        <dbReference type="Pfam" id="PF22957"/>
    </source>
</evidence>
<dbReference type="Pfam" id="PF22963">
    <property type="entry name" value="Ig_NUP210_3rd"/>
    <property type="match status" value="1"/>
</dbReference>
<feature type="domain" description="NUP210 Ig-like" evidence="13">
    <location>
        <begin position="1450"/>
        <end position="1553"/>
    </location>
</feature>
<feature type="domain" description="NUP210 C-terminal Ig-like" evidence="12">
    <location>
        <begin position="1660"/>
        <end position="1798"/>
    </location>
</feature>
<feature type="domain" description="NUP210 Ig-like" evidence="21">
    <location>
        <begin position="1557"/>
        <end position="1627"/>
    </location>
</feature>
<feature type="signal peptide" evidence="10">
    <location>
        <begin position="1"/>
        <end position="27"/>
    </location>
</feature>
<keyword evidence="7" id="KW-0325">Glycoprotein</keyword>
<evidence type="ECO:0000259" key="19">
    <source>
        <dbReference type="Pfam" id="PF24935"/>
    </source>
</evidence>
<dbReference type="GO" id="GO:0031965">
    <property type="term" value="C:nuclear membrane"/>
    <property type="evidence" value="ECO:0007669"/>
    <property type="project" value="UniProtKB-SubCell"/>
</dbReference>
<dbReference type="Pfam" id="PF24935">
    <property type="entry name" value="Ig_NUP210_6th"/>
    <property type="match status" value="1"/>
</dbReference>
<evidence type="ECO:0000256" key="2">
    <source>
        <dbReference type="ARBA" id="ARBA00007313"/>
    </source>
</evidence>
<dbReference type="PANTHER" id="PTHR23019:SF2">
    <property type="entry name" value="NUCLEAR PORE MEMBRANE GLYCOPROTEIN 210"/>
    <property type="match status" value="1"/>
</dbReference>
<dbReference type="InterPro" id="IPR055099">
    <property type="entry name" value="Ig_NUP210_7th"/>
</dbReference>
<accession>A0A834EKY7</accession>
<feature type="domain" description="NUP210 Ig-like" evidence="22">
    <location>
        <begin position="1246"/>
        <end position="1361"/>
    </location>
</feature>
<evidence type="ECO:0000259" key="16">
    <source>
        <dbReference type="Pfam" id="PF22967"/>
    </source>
</evidence>
<evidence type="ECO:0000256" key="5">
    <source>
        <dbReference type="ARBA" id="ARBA00022989"/>
    </source>
</evidence>
<dbReference type="InterPro" id="IPR058779">
    <property type="entry name" value="Ig_NUP210_13th"/>
</dbReference>
<dbReference type="Pfam" id="PF24991">
    <property type="entry name" value="Ig_NUP210_4th"/>
    <property type="match status" value="1"/>
</dbReference>
<dbReference type="Pfam" id="PF22969">
    <property type="entry name" value="Ig_NUP210_2nd"/>
    <property type="match status" value="1"/>
</dbReference>
<dbReference type="Pfam" id="PF26184">
    <property type="entry name" value="Ig_NUP210_8th"/>
    <property type="match status" value="1"/>
</dbReference>
<dbReference type="EMBL" id="JABVXQ010000003">
    <property type="protein sequence ID" value="KAF6120709.1"/>
    <property type="molecule type" value="Genomic_DNA"/>
</dbReference>
<dbReference type="InterPro" id="IPR056898">
    <property type="entry name" value="Ig_NUP210_6th"/>
</dbReference>
<feature type="domain" description="NUP210 Ig-like" evidence="14">
    <location>
        <begin position="648"/>
        <end position="750"/>
    </location>
</feature>
<feature type="domain" description="NUP210 Ig-like" evidence="19">
    <location>
        <begin position="541"/>
        <end position="629"/>
    </location>
</feature>
<dbReference type="InterPro" id="IPR008964">
    <property type="entry name" value="Invasin/intimin_cell_adhesion"/>
</dbReference>
<evidence type="ECO:0000256" key="3">
    <source>
        <dbReference type="ARBA" id="ARBA00022692"/>
    </source>
</evidence>
<evidence type="ECO:0000313" key="24">
    <source>
        <dbReference type="Proteomes" id="UP000664940"/>
    </source>
</evidence>
<dbReference type="InterPro" id="IPR055094">
    <property type="entry name" value="NUP210_Ig15"/>
</dbReference>
<gene>
    <name evidence="23" type="ORF">HJG60_014149</name>
</gene>
<keyword evidence="5 9" id="KW-1133">Transmembrane helix</keyword>
<evidence type="ECO:0000259" key="20">
    <source>
        <dbReference type="Pfam" id="PF24991"/>
    </source>
</evidence>
<dbReference type="InterPro" id="IPR055097">
    <property type="entry name" value="Ig_NUP210_2nd"/>
</dbReference>
<evidence type="ECO:0000256" key="4">
    <source>
        <dbReference type="ARBA" id="ARBA00022729"/>
    </source>
</evidence>
<keyword evidence="3 9" id="KW-0812">Transmembrane</keyword>
<dbReference type="Pfam" id="PF22967">
    <property type="entry name" value="Ig_NUP210_1st"/>
    <property type="match status" value="1"/>
</dbReference>
<evidence type="ECO:0000256" key="10">
    <source>
        <dbReference type="SAM" id="SignalP"/>
    </source>
</evidence>
<dbReference type="InterPro" id="IPR003343">
    <property type="entry name" value="Big_2"/>
</dbReference>
<feature type="domain" description="NUP210 Ig-like" evidence="18">
    <location>
        <begin position="900"/>
        <end position="978"/>
    </location>
</feature>
<dbReference type="PANTHER" id="PTHR23019">
    <property type="entry name" value="NUCLEAR PORE MEMBRANE GLYCOPROTEIN GP210-RELATED"/>
    <property type="match status" value="1"/>
</dbReference>
<evidence type="ECO:0000256" key="1">
    <source>
        <dbReference type="ARBA" id="ARBA00004590"/>
    </source>
</evidence>
<keyword evidence="6 9" id="KW-0472">Membrane</keyword>
<dbReference type="InterPro" id="IPR057586">
    <property type="entry name" value="Ig_NUP210_16th"/>
</dbReference>
<dbReference type="InterPro" id="IPR055098">
    <property type="entry name" value="Ig_NUP210_3rd"/>
</dbReference>
<organism evidence="23 24">
    <name type="scientific">Phyllostomus discolor</name>
    <name type="common">pale spear-nosed bat</name>
    <dbReference type="NCBI Taxonomy" id="89673"/>
    <lineage>
        <taxon>Eukaryota</taxon>
        <taxon>Metazoa</taxon>
        <taxon>Chordata</taxon>
        <taxon>Craniata</taxon>
        <taxon>Vertebrata</taxon>
        <taxon>Euteleostomi</taxon>
        <taxon>Mammalia</taxon>
        <taxon>Eutheria</taxon>
        <taxon>Laurasiatheria</taxon>
        <taxon>Chiroptera</taxon>
        <taxon>Yangochiroptera</taxon>
        <taxon>Phyllostomidae</taxon>
        <taxon>Phyllostominae</taxon>
        <taxon>Phyllostomus</taxon>
    </lineage>
</organism>
<evidence type="ECO:0000259" key="15">
    <source>
        <dbReference type="Pfam" id="PF22963"/>
    </source>
</evidence>
<dbReference type="InterPro" id="IPR055096">
    <property type="entry name" value="Ig_NUP210_1st"/>
</dbReference>
<dbReference type="Pfam" id="PF26183">
    <property type="entry name" value="Ig_NUP210_14th"/>
    <property type="match status" value="1"/>
</dbReference>
<feature type="domain" description="NUP210 Ig-like" evidence="17">
    <location>
        <begin position="126"/>
        <end position="235"/>
    </location>
</feature>
<dbReference type="Pfam" id="PF22962">
    <property type="entry name" value="Ig_NUP210_7th"/>
    <property type="match status" value="1"/>
</dbReference>
<sequence length="1966" mass="213938">MAALAQGLPQLLLALSMLLTLGPIAAAAAKLNIPKVLLPFTRATRVNFTLEASEGCYRWSSSRPEVASIEPLDLEEQQCSQKAVVQARLSQPARLTSIIFAEDITTGQVLRCDAIVDLIHGIQIVSTTRELYLEDSPLELKIQALDSEGNTFSTLAGLVFDWTIMKDTEASRFSDSHNALRILPFSESTYIPPSYILEMEKASKQGDTILVSGMKTGSSKLKARIQEAVYKNVHPAEVRLLILENILLNPAYDVYLMVGTSIRYKVQKIRQGKITELSMPSDQYQLQLQNNIQGPAGDPSRPVAVLAQDTSTVTAVQLGQSNLVLGHRSILMQGASRLPNSTVYVVEPGYLGFTVHPGDRWVLETGRLYEITIEVLDKSGNKVYPSDNIRIETVLPSEFFEVLSSSQNGSFHHVKAIKRGQTTIEAALTSVVDQDGGVHMLQVPVWNQQEVEIHIPITLYPSILTFPWQPKTGAYQYMIKAHGGSGNFSWTSSNHMVATVTVKGVMTTGSDTGFSVIQAHDVQNPLHFGEMKVYVIEPRGMEFAPCQVEARVGQTLELPLRINGLMPGGANEVVTLSDCSHFYLEVEVENQGVFQLLPGRLQPGSEHCSGVRVRAEAQGYTALLVSYKHGHVHLSAQITIAAYLPLKAVDPSSVALVTLGSSKEMLFEGGPRPWVLEPSKFFRNVTSEDTHSISLALFGPPASRNYQQHWILVTCQALGEQVIALSVGNKPSITNPFPALEPAVVKFVCASPSRITLMPVYASPQLGLSCPLLQQNKQVVPVSSHRNPLLDLVAYDQQGRRFNNFSSLSIQWESTRPLLASIELDLPMQLVSQDDGSGQKKLHGLQAISVHKASGTTAISATVTGYQQSHLRAADVKQPHDPLVPVSASIELILVEDVRVSPEEITIYNYPGIQAELHIREGSGYFFLNTSTADVVKVAYQEAKGSAMVHPLLPGTSTIMIHDLCLAFPAPAKAVVYVSDIQELYVRVVDKVEIGKTVKAYVRVLDSHKKPFLAKYFAFMDLKLQAASQIVTLVSLDEALDNYTATFHIHGVAIGQTSLTAVVTNKAGQRINSAPQQIEVFPPFRLIPRKVTLIIGAMIQVGAKGHILAPLLSMARHLQGSSHLHCPWLQACPPALDLRQAKVGCSGVLTPLPSEARLGLARRIRADGHCCFSPLQITSEGGPQPQSNILFSISNESVAVVNSAGLVRGLAVGNSTVSGVVQAVDAETGKLVIVSQDLVEVEVLLLQAVRIRAPITRMRTGTQMPVYITGITNNQNPFSFGNAVPGLTFHWSVTKRDILDIRGRHHEASIRLPSQYNFAMTVHGRVKGRTGLRVVVKALDPKAGQLHGLAEELSDEIQIQVFEKLLLLNPEIEAEQILMSPNSFIKLQTNRDGTASLSYRILNGPEKVPIVHINEKGFLVSGSTVGTATIEVTAQEPFGANQSIIVAVKVSPVSYLRISMSPTLHTQNKEALMALPLGMTVTFTVHFHDNSGDIFHAHNSVLNFATNRDEFVQIGKGTTNNTCVIRTISVGLTLLSVWDTEHVGLFDFVPLPVLHTISPELSGTVVVGDVLCLASVLVSLEGLSGTWSSSANNILQVDPKTGVAVARDAGSVTVYYEVTGHLRTYKEILIGVPQRIIARHIHPVQTNFQDVTTSKVMITMGDRSSNLRGECSLAQLEVIKTLHPESLISCQVQFKQNVFDFPAHDVFSAEPAFDAVLGQYLCSVMMHRLTDKQLKHLSMKKTVLLVTASLLGSHFSGEQVGAEVPFSPGLYTDQAEILLSNHYTSSEVKVFGAVEILENLEVKSRSPAVLAFEKEKSLGLPSFVTYTVSLSDPAAGSQGPLSTALTFSSPLTSQAITIPVTVAFVMDRRGPGPYGASLFQHFLDSYQVMFFTLFALLAGTAVMIIAYHMVCAPRELSTPPALSHRASPQHSPHYFAASSLMPCNALPPGRRASPPSGLWSPAYTSH</sequence>
<evidence type="ECO:0000259" key="13">
    <source>
        <dbReference type="Pfam" id="PF22959"/>
    </source>
</evidence>
<dbReference type="Pfam" id="PF22959">
    <property type="entry name" value="Ig_NUP210_15th"/>
    <property type="match status" value="1"/>
</dbReference>
<proteinExistence type="inferred from homology"/>
<dbReference type="Pfam" id="PF25354">
    <property type="entry name" value="Ig_NUP210_16th"/>
    <property type="match status" value="1"/>
</dbReference>
<evidence type="ECO:0000313" key="23">
    <source>
        <dbReference type="EMBL" id="KAF6120709.1"/>
    </source>
</evidence>
<evidence type="ECO:0000259" key="14">
    <source>
        <dbReference type="Pfam" id="PF22962"/>
    </source>
</evidence>
<dbReference type="SUPFAM" id="SSF49373">
    <property type="entry name" value="Invasin/intimin cell-adhesion fragments"/>
    <property type="match status" value="1"/>
</dbReference>
<evidence type="ECO:0000256" key="8">
    <source>
        <dbReference type="ARBA" id="ARBA00023242"/>
    </source>
</evidence>
<reference evidence="23 24" key="1">
    <citation type="journal article" date="2020" name="Nature">
        <title>Six reference-quality genomes reveal evolution of bat adaptations.</title>
        <authorList>
            <person name="Jebb D."/>
            <person name="Huang Z."/>
            <person name="Pippel M."/>
            <person name="Hughes G.M."/>
            <person name="Lavrichenko K."/>
            <person name="Devanna P."/>
            <person name="Winkler S."/>
            <person name="Jermiin L.S."/>
            <person name="Skirmuntt E.C."/>
            <person name="Katzourakis A."/>
            <person name="Burkitt-Gray L."/>
            <person name="Ray D.A."/>
            <person name="Sullivan K.A.M."/>
            <person name="Roscito J.G."/>
            <person name="Kirilenko B.M."/>
            <person name="Davalos L.M."/>
            <person name="Corthals A.P."/>
            <person name="Power M.L."/>
            <person name="Jones G."/>
            <person name="Ransome R.D."/>
            <person name="Dechmann D.K.N."/>
            <person name="Locatelli A.G."/>
            <person name="Puechmaille S.J."/>
            <person name="Fedrigo O."/>
            <person name="Jarvis E.D."/>
            <person name="Hiller M."/>
            <person name="Vernes S.C."/>
            <person name="Myers E.W."/>
            <person name="Teeling E.C."/>
        </authorList>
    </citation>
    <scope>NUCLEOTIDE SEQUENCE [LARGE SCALE GENOMIC DNA]</scope>
    <source>
        <strain evidence="23">Bat1K_MPI-CBG_1</strain>
    </source>
</reference>
<evidence type="ECO:0000256" key="7">
    <source>
        <dbReference type="ARBA" id="ARBA00023180"/>
    </source>
</evidence>
<dbReference type="InterPro" id="IPR055095">
    <property type="entry name" value="NUP210_Ig_C"/>
</dbReference>
<dbReference type="Pfam" id="PF26182">
    <property type="entry name" value="Ig_NUP210_5th"/>
    <property type="match status" value="1"/>
</dbReference>
<keyword evidence="4 10" id="KW-0732">Signal</keyword>
<feature type="domain" description="NUP210 Ig-like" evidence="16">
    <location>
        <begin position="29"/>
        <end position="117"/>
    </location>
</feature>
<feature type="domain" description="BIG2" evidence="11">
    <location>
        <begin position="1175"/>
        <end position="1229"/>
    </location>
</feature>
<evidence type="ECO:0000259" key="18">
    <source>
        <dbReference type="Pfam" id="PF24902"/>
    </source>
</evidence>
<dbReference type="GO" id="GO:0005643">
    <property type="term" value="C:nuclear pore"/>
    <property type="evidence" value="ECO:0007669"/>
    <property type="project" value="TreeGrafter"/>
</dbReference>
<dbReference type="InterPro" id="IPR045197">
    <property type="entry name" value="NUP210-like"/>
</dbReference>
<dbReference type="Proteomes" id="UP000664940">
    <property type="component" value="Unassembled WGS sequence"/>
</dbReference>
<dbReference type="Pfam" id="PF26181">
    <property type="entry name" value="Ig_NUP210_13th"/>
    <property type="match status" value="1"/>
</dbReference>
<evidence type="ECO:0000259" key="11">
    <source>
        <dbReference type="Pfam" id="PF02368"/>
    </source>
</evidence>
<comment type="subcellular location">
    <subcellularLocation>
        <location evidence="1">Nucleus membrane</location>
        <topology evidence="1">Single-pass membrane protein</topology>
    </subcellularLocation>
</comment>
<dbReference type="Pfam" id="PF22957">
    <property type="entry name" value="NUP210_Ig"/>
    <property type="match status" value="1"/>
</dbReference>
<evidence type="ECO:0000256" key="9">
    <source>
        <dbReference type="SAM" id="Phobius"/>
    </source>
</evidence>
<evidence type="ECO:0000259" key="22">
    <source>
        <dbReference type="Pfam" id="PF26181"/>
    </source>
</evidence>
<dbReference type="InterPro" id="IPR056899">
    <property type="entry name" value="Ig_NUP210_9th"/>
</dbReference>
<evidence type="ECO:0000259" key="21">
    <source>
        <dbReference type="Pfam" id="PF25354"/>
    </source>
</evidence>
<feature type="transmembrane region" description="Helical" evidence="9">
    <location>
        <begin position="1888"/>
        <end position="1910"/>
    </location>
</feature>
<keyword evidence="8" id="KW-0539">Nucleus</keyword>
<feature type="domain" description="NUP210 Ig-like" evidence="15">
    <location>
        <begin position="244"/>
        <end position="348"/>
    </location>
</feature>
<feature type="domain" description="NUP210 fourth Ig-like" evidence="20">
    <location>
        <begin position="358"/>
        <end position="436"/>
    </location>
</feature>
<dbReference type="Pfam" id="PF24902">
    <property type="entry name" value="Ig_NUP210_9th"/>
    <property type="match status" value="1"/>
</dbReference>
<evidence type="ECO:0000259" key="17">
    <source>
        <dbReference type="Pfam" id="PF22969"/>
    </source>
</evidence>